<comment type="caution">
    <text evidence="3">The sequence shown here is derived from an EMBL/GenBank/DDBJ whole genome shotgun (WGS) entry which is preliminary data.</text>
</comment>
<keyword evidence="4" id="KW-1185">Reference proteome</keyword>
<dbReference type="InterPro" id="IPR003010">
    <property type="entry name" value="C-N_Hydrolase"/>
</dbReference>
<dbReference type="PANTHER" id="PTHR43674:SF16">
    <property type="entry name" value="CARBON-NITROGEN FAMILY, PUTATIVE (AFU_ORTHOLOGUE AFUA_5G02350)-RELATED"/>
    <property type="match status" value="1"/>
</dbReference>
<dbReference type="InParanoid" id="A0A7C8IQC9"/>
<gene>
    <name evidence="3" type="ORF">GQX73_g9719</name>
</gene>
<dbReference type="Pfam" id="PF00795">
    <property type="entry name" value="CN_hydrolase"/>
    <property type="match status" value="1"/>
</dbReference>
<dbReference type="EMBL" id="WUBL01000178">
    <property type="protein sequence ID" value="KAF2963842.1"/>
    <property type="molecule type" value="Genomic_DNA"/>
</dbReference>
<dbReference type="GO" id="GO:0016811">
    <property type="term" value="F:hydrolase activity, acting on carbon-nitrogen (but not peptide) bonds, in linear amides"/>
    <property type="evidence" value="ECO:0007669"/>
    <property type="project" value="TreeGrafter"/>
</dbReference>
<dbReference type="SUPFAM" id="SSF56317">
    <property type="entry name" value="Carbon-nitrogen hydrolase"/>
    <property type="match status" value="1"/>
</dbReference>
<dbReference type="Proteomes" id="UP000481858">
    <property type="component" value="Unassembled WGS sequence"/>
</dbReference>
<evidence type="ECO:0000259" key="2">
    <source>
        <dbReference type="PROSITE" id="PS50263"/>
    </source>
</evidence>
<feature type="domain" description="CN hydrolase" evidence="2">
    <location>
        <begin position="5"/>
        <end position="266"/>
    </location>
</feature>
<dbReference type="CDD" id="cd07197">
    <property type="entry name" value="nitrilase"/>
    <property type="match status" value="1"/>
</dbReference>
<dbReference type="InterPro" id="IPR050345">
    <property type="entry name" value="Aliph_Amidase/BUP"/>
</dbReference>
<dbReference type="OrthoDB" id="412018at2759"/>
<evidence type="ECO:0000313" key="3">
    <source>
        <dbReference type="EMBL" id="KAF2963842.1"/>
    </source>
</evidence>
<evidence type="ECO:0000256" key="1">
    <source>
        <dbReference type="ARBA" id="ARBA00022801"/>
    </source>
</evidence>
<accession>A0A7C8IQC9</accession>
<protein>
    <recommendedName>
        <fullName evidence="2">CN hydrolase domain-containing protein</fullName>
    </recommendedName>
</protein>
<evidence type="ECO:0000313" key="4">
    <source>
        <dbReference type="Proteomes" id="UP000481858"/>
    </source>
</evidence>
<reference evidence="3 4" key="1">
    <citation type="submission" date="2019-12" db="EMBL/GenBank/DDBJ databases">
        <title>Draft genome sequence of the ascomycete Xylaria multiplex DSM 110363.</title>
        <authorList>
            <person name="Buettner E."/>
            <person name="Kellner H."/>
        </authorList>
    </citation>
    <scope>NUCLEOTIDE SEQUENCE [LARGE SCALE GENOMIC DNA]</scope>
    <source>
        <strain evidence="3 4">DSM 110363</strain>
    </source>
</reference>
<name>A0A7C8IQC9_9PEZI</name>
<sequence length="304" mass="33552">MTPALKIALIQFQAKPLSPEYNFTRAAAEIRLVAAQGGQLVVLPEYHLTSWAPEHPDFVASCAQSMVYLRRYQDLAQALNIHIVPGTLVEPTVRVPDVEDSGLPVTELHNNAYFIAAFSGKILSTYQKKNLWHVERGVLTAGLHIPHKAFDVPLPEGRGTVRVGMLICWDLAFPEAFRELVADGAKLVIVPAYWHTTRISPKLLTLNADSEVAFLDSVTVVRACENTCAVAFCNAWGQSQIAMPILGSLGKLGVEEQGTIVRDVDFEVLKIAEEHFKIRADLRGDGWHYSPCVTLAPTSENRND</sequence>
<proteinExistence type="predicted"/>
<keyword evidence="1" id="KW-0378">Hydrolase</keyword>
<dbReference type="PANTHER" id="PTHR43674">
    <property type="entry name" value="NITRILASE C965.09-RELATED"/>
    <property type="match status" value="1"/>
</dbReference>
<organism evidence="3 4">
    <name type="scientific">Xylaria multiplex</name>
    <dbReference type="NCBI Taxonomy" id="323545"/>
    <lineage>
        <taxon>Eukaryota</taxon>
        <taxon>Fungi</taxon>
        <taxon>Dikarya</taxon>
        <taxon>Ascomycota</taxon>
        <taxon>Pezizomycotina</taxon>
        <taxon>Sordariomycetes</taxon>
        <taxon>Xylariomycetidae</taxon>
        <taxon>Xylariales</taxon>
        <taxon>Xylariaceae</taxon>
        <taxon>Xylaria</taxon>
    </lineage>
</organism>
<dbReference type="PROSITE" id="PS50263">
    <property type="entry name" value="CN_HYDROLASE"/>
    <property type="match status" value="1"/>
</dbReference>
<dbReference type="Gene3D" id="3.60.110.10">
    <property type="entry name" value="Carbon-nitrogen hydrolase"/>
    <property type="match status" value="1"/>
</dbReference>
<dbReference type="InterPro" id="IPR036526">
    <property type="entry name" value="C-N_Hydrolase_sf"/>
</dbReference>
<dbReference type="AlphaFoldDB" id="A0A7C8IQC9"/>